<proteinExistence type="predicted"/>
<reference evidence="1 2" key="2">
    <citation type="journal article" date="2022" name="Mol. Ecol. Resour.">
        <title>The genomes of chicory, endive, great burdock and yacon provide insights into Asteraceae paleo-polyploidization history and plant inulin production.</title>
        <authorList>
            <person name="Fan W."/>
            <person name="Wang S."/>
            <person name="Wang H."/>
            <person name="Wang A."/>
            <person name="Jiang F."/>
            <person name="Liu H."/>
            <person name="Zhao H."/>
            <person name="Xu D."/>
            <person name="Zhang Y."/>
        </authorList>
    </citation>
    <scope>NUCLEOTIDE SEQUENCE [LARGE SCALE GENOMIC DNA]</scope>
    <source>
        <strain evidence="2">cv. Yunnan</strain>
        <tissue evidence="1">Leaves</tissue>
    </source>
</reference>
<organism evidence="1 2">
    <name type="scientific">Smallanthus sonchifolius</name>
    <dbReference type="NCBI Taxonomy" id="185202"/>
    <lineage>
        <taxon>Eukaryota</taxon>
        <taxon>Viridiplantae</taxon>
        <taxon>Streptophyta</taxon>
        <taxon>Embryophyta</taxon>
        <taxon>Tracheophyta</taxon>
        <taxon>Spermatophyta</taxon>
        <taxon>Magnoliopsida</taxon>
        <taxon>eudicotyledons</taxon>
        <taxon>Gunneridae</taxon>
        <taxon>Pentapetalae</taxon>
        <taxon>asterids</taxon>
        <taxon>campanulids</taxon>
        <taxon>Asterales</taxon>
        <taxon>Asteraceae</taxon>
        <taxon>Asteroideae</taxon>
        <taxon>Heliantheae alliance</taxon>
        <taxon>Millerieae</taxon>
        <taxon>Smallanthus</taxon>
    </lineage>
</organism>
<keyword evidence="2" id="KW-1185">Reference proteome</keyword>
<evidence type="ECO:0000313" key="2">
    <source>
        <dbReference type="Proteomes" id="UP001056120"/>
    </source>
</evidence>
<protein>
    <submittedName>
        <fullName evidence="1">Uncharacterized protein</fullName>
    </submittedName>
</protein>
<name>A0ACB9IXH1_9ASTR</name>
<evidence type="ECO:0000313" key="1">
    <source>
        <dbReference type="EMBL" id="KAI3812715.1"/>
    </source>
</evidence>
<reference evidence="2" key="1">
    <citation type="journal article" date="2022" name="Mol. Ecol. Resour.">
        <title>The genomes of chicory, endive, great burdock and yacon provide insights into Asteraceae palaeo-polyploidization history and plant inulin production.</title>
        <authorList>
            <person name="Fan W."/>
            <person name="Wang S."/>
            <person name="Wang H."/>
            <person name="Wang A."/>
            <person name="Jiang F."/>
            <person name="Liu H."/>
            <person name="Zhao H."/>
            <person name="Xu D."/>
            <person name="Zhang Y."/>
        </authorList>
    </citation>
    <scope>NUCLEOTIDE SEQUENCE [LARGE SCALE GENOMIC DNA]</scope>
    <source>
        <strain evidence="2">cv. Yunnan</strain>
    </source>
</reference>
<sequence length="175" mass="19632">MGVFDRSWKFFKHLHFSTDTLNSLEKLHLVIDIPCIEDASKIFDLLQHLHGVKFLTLNLELVEGFKCKKSQQIFPLTVFSYKAVKIFSTTHRSVLILDLMAQDANGDSANGIRYKNTSGKRILRDLNVASETVPELPALLPSLIQRRRRDDGDEGLEQEEQLGNGKTSCCADGGG</sequence>
<dbReference type="Proteomes" id="UP001056120">
    <property type="component" value="Linkage Group LG06"/>
</dbReference>
<comment type="caution">
    <text evidence="1">The sequence shown here is derived from an EMBL/GenBank/DDBJ whole genome shotgun (WGS) entry which is preliminary data.</text>
</comment>
<gene>
    <name evidence="1" type="ORF">L1987_17427</name>
</gene>
<dbReference type="EMBL" id="CM042023">
    <property type="protein sequence ID" value="KAI3812715.1"/>
    <property type="molecule type" value="Genomic_DNA"/>
</dbReference>
<accession>A0ACB9IXH1</accession>